<keyword evidence="3" id="KW-0408">Iron</keyword>
<reference evidence="6" key="1">
    <citation type="journal article" date="2019" name="Int. J. Syst. Evol. Microbiol.">
        <title>The Global Catalogue of Microorganisms (GCM) 10K type strain sequencing project: providing services to taxonomists for standard genome sequencing and annotation.</title>
        <authorList>
            <consortium name="The Broad Institute Genomics Platform"/>
            <consortium name="The Broad Institute Genome Sequencing Center for Infectious Disease"/>
            <person name="Wu L."/>
            <person name="Ma J."/>
        </authorList>
    </citation>
    <scope>NUCLEOTIDE SEQUENCE [LARGE SCALE GENOMIC DNA]</scope>
    <source>
        <strain evidence="6">JCM 13584</strain>
    </source>
</reference>
<keyword evidence="1" id="KW-0949">S-adenosyl-L-methionine</keyword>
<keyword evidence="2" id="KW-0479">Metal-binding</keyword>
<evidence type="ECO:0000256" key="4">
    <source>
        <dbReference type="ARBA" id="ARBA00023014"/>
    </source>
</evidence>
<comment type="caution">
    <text evidence="5">The sequence shown here is derived from an EMBL/GenBank/DDBJ whole genome shotgun (WGS) entry which is preliminary data.</text>
</comment>
<dbReference type="Pfam" id="PF13353">
    <property type="entry name" value="Fer4_12"/>
    <property type="match status" value="1"/>
</dbReference>
<dbReference type="InterPro" id="IPR058240">
    <property type="entry name" value="rSAM_sf"/>
</dbReference>
<dbReference type="Proteomes" id="UP001499954">
    <property type="component" value="Unassembled WGS sequence"/>
</dbReference>
<accession>A0ABP5CQP2</accession>
<protein>
    <submittedName>
        <fullName evidence="5">4Fe-4S cluster-binding domain-containing protein</fullName>
    </submittedName>
</protein>
<evidence type="ECO:0000313" key="6">
    <source>
        <dbReference type="Proteomes" id="UP001499954"/>
    </source>
</evidence>
<gene>
    <name evidence="5" type="ORF">GCM10009717_37950</name>
</gene>
<evidence type="ECO:0000313" key="5">
    <source>
        <dbReference type="EMBL" id="GAA1967389.1"/>
    </source>
</evidence>
<dbReference type="SFLD" id="SFLDS00029">
    <property type="entry name" value="Radical_SAM"/>
    <property type="match status" value="1"/>
</dbReference>
<sequence>MKVLINKLHFPVEVLGPGRRVGIWMQGCTIRCFGCISRDTWAADARFAVDIDEVLQWIASLPTGAVDGITISGGEPFDQPDELRQLLDGLHVWREAQAIEIDLLAYSGRAEDELRRDFGDILCKLDAVIPEPFIQGEPTTLPLRGSANQDVVALSELGTERYTGDALHCLAAQRQRVQLEVDEESVWMIGIPQQGVMRRVQRQAADAGIAMRRPSWLV</sequence>
<dbReference type="RefSeq" id="WP_157416814.1">
    <property type="nucleotide sequence ID" value="NZ_BAAAMK010000011.1"/>
</dbReference>
<evidence type="ECO:0000256" key="3">
    <source>
        <dbReference type="ARBA" id="ARBA00023004"/>
    </source>
</evidence>
<organism evidence="5 6">
    <name type="scientific">Agromyces allii</name>
    <dbReference type="NCBI Taxonomy" id="393607"/>
    <lineage>
        <taxon>Bacteria</taxon>
        <taxon>Bacillati</taxon>
        <taxon>Actinomycetota</taxon>
        <taxon>Actinomycetes</taxon>
        <taxon>Micrococcales</taxon>
        <taxon>Microbacteriaceae</taxon>
        <taxon>Agromyces</taxon>
    </lineage>
</organism>
<proteinExistence type="predicted"/>
<keyword evidence="4" id="KW-0411">Iron-sulfur</keyword>
<dbReference type="Gene3D" id="3.20.20.70">
    <property type="entry name" value="Aldolase class I"/>
    <property type="match status" value="1"/>
</dbReference>
<name>A0ABP5CQP2_9MICO</name>
<evidence type="ECO:0000256" key="2">
    <source>
        <dbReference type="ARBA" id="ARBA00022723"/>
    </source>
</evidence>
<dbReference type="SUPFAM" id="SSF102114">
    <property type="entry name" value="Radical SAM enzymes"/>
    <property type="match status" value="1"/>
</dbReference>
<dbReference type="InterPro" id="IPR013785">
    <property type="entry name" value="Aldolase_TIM"/>
</dbReference>
<keyword evidence="6" id="KW-1185">Reference proteome</keyword>
<evidence type="ECO:0000256" key="1">
    <source>
        <dbReference type="ARBA" id="ARBA00022691"/>
    </source>
</evidence>
<dbReference type="EMBL" id="BAAAMK010000011">
    <property type="protein sequence ID" value="GAA1967389.1"/>
    <property type="molecule type" value="Genomic_DNA"/>
</dbReference>
<dbReference type="InterPro" id="IPR007197">
    <property type="entry name" value="rSAM"/>
</dbReference>